<organism evidence="2 3">
    <name type="scientific">Cronartium quercuum f. sp. fusiforme G11</name>
    <dbReference type="NCBI Taxonomy" id="708437"/>
    <lineage>
        <taxon>Eukaryota</taxon>
        <taxon>Fungi</taxon>
        <taxon>Dikarya</taxon>
        <taxon>Basidiomycota</taxon>
        <taxon>Pucciniomycotina</taxon>
        <taxon>Pucciniomycetes</taxon>
        <taxon>Pucciniales</taxon>
        <taxon>Coleosporiaceae</taxon>
        <taxon>Cronartium</taxon>
    </lineage>
</organism>
<dbReference type="AlphaFoldDB" id="A0A9P6NE35"/>
<protein>
    <recommendedName>
        <fullName evidence="1">Velvet domain-containing protein</fullName>
    </recommendedName>
</protein>
<evidence type="ECO:0000313" key="3">
    <source>
        <dbReference type="Proteomes" id="UP000886653"/>
    </source>
</evidence>
<reference evidence="2" key="1">
    <citation type="submission" date="2013-11" db="EMBL/GenBank/DDBJ databases">
        <title>Genome sequence of the fusiform rust pathogen reveals effectors for host alternation and coevolution with pine.</title>
        <authorList>
            <consortium name="DOE Joint Genome Institute"/>
            <person name="Smith K."/>
            <person name="Pendleton A."/>
            <person name="Kubisiak T."/>
            <person name="Anderson C."/>
            <person name="Salamov A."/>
            <person name="Aerts A."/>
            <person name="Riley R."/>
            <person name="Clum A."/>
            <person name="Lindquist E."/>
            <person name="Ence D."/>
            <person name="Campbell M."/>
            <person name="Kronenberg Z."/>
            <person name="Feau N."/>
            <person name="Dhillon B."/>
            <person name="Hamelin R."/>
            <person name="Burleigh J."/>
            <person name="Smith J."/>
            <person name="Yandell M."/>
            <person name="Nelson C."/>
            <person name="Grigoriev I."/>
            <person name="Davis J."/>
        </authorList>
    </citation>
    <scope>NUCLEOTIDE SEQUENCE</scope>
    <source>
        <strain evidence="2">G11</strain>
    </source>
</reference>
<evidence type="ECO:0000259" key="1">
    <source>
        <dbReference type="PROSITE" id="PS51821"/>
    </source>
</evidence>
<dbReference type="PROSITE" id="PS51821">
    <property type="entry name" value="VELVET"/>
    <property type="match status" value="1"/>
</dbReference>
<sequence>MPLSLQVMQQPGCGCKISDELFRPPYHFGRVVIIPAIIVGLSGASSDDEQIGRLRCTLALLDQTGQELPSELIVGQRIAQPFMLPSSTSLRLNASSCVFFFADTAVREAGVFRLRIDLLEGNNTESLPLASVETQPFPAVTLLSEYPTPGVRIRTALIHEDSDGEA</sequence>
<dbReference type="EMBL" id="MU167283">
    <property type="protein sequence ID" value="KAG0145080.1"/>
    <property type="molecule type" value="Genomic_DNA"/>
</dbReference>
<name>A0A9P6NE35_9BASI</name>
<keyword evidence="3" id="KW-1185">Reference proteome</keyword>
<dbReference type="InterPro" id="IPR037525">
    <property type="entry name" value="Velvet_dom"/>
</dbReference>
<proteinExistence type="predicted"/>
<comment type="caution">
    <text evidence="2">The sequence shown here is derived from an EMBL/GenBank/DDBJ whole genome shotgun (WGS) entry which is preliminary data.</text>
</comment>
<feature type="domain" description="Velvet" evidence="1">
    <location>
        <begin position="1"/>
        <end position="166"/>
    </location>
</feature>
<dbReference type="OrthoDB" id="2504403at2759"/>
<dbReference type="InterPro" id="IPR038491">
    <property type="entry name" value="Velvet_dom_sf"/>
</dbReference>
<dbReference type="Pfam" id="PF11754">
    <property type="entry name" value="Velvet"/>
    <property type="match status" value="1"/>
</dbReference>
<accession>A0A9P6NE35</accession>
<evidence type="ECO:0000313" key="2">
    <source>
        <dbReference type="EMBL" id="KAG0145080.1"/>
    </source>
</evidence>
<dbReference type="Proteomes" id="UP000886653">
    <property type="component" value="Unassembled WGS sequence"/>
</dbReference>
<dbReference type="Gene3D" id="2.60.40.3960">
    <property type="entry name" value="Velvet domain"/>
    <property type="match status" value="1"/>
</dbReference>
<gene>
    <name evidence="2" type="ORF">CROQUDRAFT_659166</name>
</gene>